<comment type="caution">
    <text evidence="2">The sequence shown here is derived from an EMBL/GenBank/DDBJ whole genome shotgun (WGS) entry which is preliminary data.</text>
</comment>
<dbReference type="EMBL" id="PTJD01000003">
    <property type="protein sequence ID" value="PPK97480.1"/>
    <property type="molecule type" value="Genomic_DNA"/>
</dbReference>
<dbReference type="AlphaFoldDB" id="A0A2S6ITH2"/>
<proteinExistence type="predicted"/>
<sequence>MAAWLTEMTPSERVERYLREYAVRSDAPRSADLGTRDGDGQSLPRELAAAVPLAHAFHDRYGGLMLPIAGGPLWPGLLLGVFRGRPIWQTSSGEVVFRAAEHDEAQCAFTLSTEGVFAAAWSREFTALLDSFAMLLEHCALWAAVQRWHYAWIDTAAPEAVTGSMVEDLAIQPQASGRLGRSWLGADTAVFAAPNLTGLQDGHPQVCVLVRDHTRVADVRRRLHGLGENPSSAAEPGYRPVPALAPNPGGRRR</sequence>
<dbReference type="RefSeq" id="WP_104431695.1">
    <property type="nucleotide sequence ID" value="NZ_PTJD01000003.1"/>
</dbReference>
<name>A0A2S6ITH2_9ACTN</name>
<organism evidence="2 3">
    <name type="scientific">Kineococcus xinjiangensis</name>
    <dbReference type="NCBI Taxonomy" id="512762"/>
    <lineage>
        <taxon>Bacteria</taxon>
        <taxon>Bacillati</taxon>
        <taxon>Actinomycetota</taxon>
        <taxon>Actinomycetes</taxon>
        <taxon>Kineosporiales</taxon>
        <taxon>Kineosporiaceae</taxon>
        <taxon>Kineococcus</taxon>
    </lineage>
</organism>
<feature type="region of interest" description="Disordered" evidence="1">
    <location>
        <begin position="223"/>
        <end position="253"/>
    </location>
</feature>
<accession>A0A2S6ITH2</accession>
<evidence type="ECO:0000313" key="2">
    <source>
        <dbReference type="EMBL" id="PPK97480.1"/>
    </source>
</evidence>
<keyword evidence="3" id="KW-1185">Reference proteome</keyword>
<gene>
    <name evidence="2" type="ORF">CLV92_10310</name>
</gene>
<reference evidence="2 3" key="1">
    <citation type="submission" date="2018-02" db="EMBL/GenBank/DDBJ databases">
        <title>Genomic Encyclopedia of Archaeal and Bacterial Type Strains, Phase II (KMG-II): from individual species to whole genera.</title>
        <authorList>
            <person name="Goeker M."/>
        </authorList>
    </citation>
    <scope>NUCLEOTIDE SEQUENCE [LARGE SCALE GENOMIC DNA]</scope>
    <source>
        <strain evidence="2 3">DSM 22857</strain>
    </source>
</reference>
<protein>
    <submittedName>
        <fullName evidence="2">Uncharacterized protein</fullName>
    </submittedName>
</protein>
<evidence type="ECO:0000313" key="3">
    <source>
        <dbReference type="Proteomes" id="UP000239485"/>
    </source>
</evidence>
<dbReference type="Proteomes" id="UP000239485">
    <property type="component" value="Unassembled WGS sequence"/>
</dbReference>
<evidence type="ECO:0000256" key="1">
    <source>
        <dbReference type="SAM" id="MobiDB-lite"/>
    </source>
</evidence>